<proteinExistence type="predicted"/>
<gene>
    <name evidence="2" type="ORF">RY831_11960</name>
</gene>
<dbReference type="InterPro" id="IPR007410">
    <property type="entry name" value="LpqE-like"/>
</dbReference>
<feature type="signal peptide" evidence="1">
    <location>
        <begin position="1"/>
        <end position="23"/>
    </location>
</feature>
<dbReference type="SUPFAM" id="SSF110087">
    <property type="entry name" value="DR1885-like metal-binding protein"/>
    <property type="match status" value="1"/>
</dbReference>
<evidence type="ECO:0000313" key="3">
    <source>
        <dbReference type="Proteomes" id="UP001352263"/>
    </source>
</evidence>
<protein>
    <submittedName>
        <fullName evidence="2">Copper chaperone PCu(A)C</fullName>
    </submittedName>
</protein>
<dbReference type="Pfam" id="PF04314">
    <property type="entry name" value="PCuAC"/>
    <property type="match status" value="1"/>
</dbReference>
<comment type="caution">
    <text evidence="2">The sequence shown here is derived from an EMBL/GenBank/DDBJ whole genome shotgun (WGS) entry which is preliminary data.</text>
</comment>
<evidence type="ECO:0000313" key="2">
    <source>
        <dbReference type="EMBL" id="MEC4719868.1"/>
    </source>
</evidence>
<dbReference type="EMBL" id="JAWIIV010000008">
    <property type="protein sequence ID" value="MEC4719868.1"/>
    <property type="molecule type" value="Genomic_DNA"/>
</dbReference>
<dbReference type="Gene3D" id="2.60.40.1890">
    <property type="entry name" value="PCu(A)C copper chaperone"/>
    <property type="match status" value="1"/>
</dbReference>
<keyword evidence="1" id="KW-0732">Signal</keyword>
<feature type="chain" id="PRO_5046945131" evidence="1">
    <location>
        <begin position="24"/>
        <end position="153"/>
    </location>
</feature>
<evidence type="ECO:0000256" key="1">
    <source>
        <dbReference type="SAM" id="SignalP"/>
    </source>
</evidence>
<reference evidence="2 3" key="1">
    <citation type="submission" date="2023-10" db="EMBL/GenBank/DDBJ databases">
        <title>Noviherbaspirillum sp. CPCC 100848 genome assembly.</title>
        <authorList>
            <person name="Li X.Y."/>
            <person name="Fang X.M."/>
        </authorList>
    </citation>
    <scope>NUCLEOTIDE SEQUENCE [LARGE SCALE GENOMIC DNA]</scope>
    <source>
        <strain evidence="2 3">CPCC 100848</strain>
    </source>
</reference>
<dbReference type="InterPro" id="IPR058248">
    <property type="entry name" value="Lxx211020-like"/>
</dbReference>
<dbReference type="InterPro" id="IPR036182">
    <property type="entry name" value="PCuAC_sf"/>
</dbReference>
<organism evidence="2 3">
    <name type="scientific">Noviherbaspirillum album</name>
    <dbReference type="NCBI Taxonomy" id="3080276"/>
    <lineage>
        <taxon>Bacteria</taxon>
        <taxon>Pseudomonadati</taxon>
        <taxon>Pseudomonadota</taxon>
        <taxon>Betaproteobacteria</taxon>
        <taxon>Burkholderiales</taxon>
        <taxon>Oxalobacteraceae</taxon>
        <taxon>Noviherbaspirillum</taxon>
    </lineage>
</organism>
<dbReference type="RefSeq" id="WP_326506578.1">
    <property type="nucleotide sequence ID" value="NZ_JAWIIV010000008.1"/>
</dbReference>
<name>A0ABU6J8V5_9BURK</name>
<accession>A0ABU6J8V5</accession>
<keyword evidence="3" id="KW-1185">Reference proteome</keyword>
<sequence>MKKSLSLIAAAAMLAGISTPVLAQVAINDAWVRATVARQAATGAFMRITAQQDARLVEVRSPVAKTVELHEMSMENNVMRMRPIDGIALPAGRAVDLKPGGYHIMLMGLVQPVGEGDTIPLTLVIETAGKKRESIPVQLKARPLTGAAGHSSR</sequence>
<dbReference type="Proteomes" id="UP001352263">
    <property type="component" value="Unassembled WGS sequence"/>
</dbReference>
<dbReference type="PANTHER" id="PTHR36302">
    <property type="entry name" value="BLR7088 PROTEIN"/>
    <property type="match status" value="1"/>
</dbReference>
<dbReference type="PANTHER" id="PTHR36302:SF1">
    <property type="entry name" value="COPPER CHAPERONE PCU(A)C"/>
    <property type="match status" value="1"/>
</dbReference>